<proteinExistence type="predicted"/>
<dbReference type="EMBL" id="CP063310">
    <property type="protein sequence ID" value="QOS67094.1"/>
    <property type="molecule type" value="Genomic_DNA"/>
</dbReference>
<evidence type="ECO:0000313" key="1">
    <source>
        <dbReference type="EMBL" id="QOS67094.1"/>
    </source>
</evidence>
<organism evidence="1 2">
    <name type="scientific">Eggerthella guodeyinii</name>
    <dbReference type="NCBI Taxonomy" id="2690837"/>
    <lineage>
        <taxon>Bacteria</taxon>
        <taxon>Bacillati</taxon>
        <taxon>Actinomycetota</taxon>
        <taxon>Coriobacteriia</taxon>
        <taxon>Eggerthellales</taxon>
        <taxon>Eggerthellaceae</taxon>
        <taxon>Eggerthella</taxon>
    </lineage>
</organism>
<sequence length="281" mass="31513">MDVNSENEALRLIEDVPIPAYMDDAYLMFDNSIVRQATNFEEAVNAGPFPVSATGLSYQQVNWLTKDGLLGASEKAGERGWRKFQFREIVYLRVLSELRSFGVGNDALHGLHQLFYRTPNAADEIILACLKASEATLLFYADGTGFVLSPERLFEAERTDDEAVKRSAIRVVVSRCVREALELIGLEPAETIHTLGKMIQLIPLSRKERAVVDALRNGDYTEITVTKRNGEPSVIYAENNRKEDVTNDVLVPMLMRSFANINVKRRDGKTVSVSVRDTIKL</sequence>
<protein>
    <recommendedName>
        <fullName evidence="3">MerR family transcriptional regulator</fullName>
    </recommendedName>
</protein>
<dbReference type="AlphaFoldDB" id="A0A6L7IWS9"/>
<gene>
    <name evidence="1" type="ORF">GS424_011165</name>
</gene>
<dbReference type="RefSeq" id="WP_114550788.1">
    <property type="nucleotide sequence ID" value="NZ_CP063310.1"/>
</dbReference>
<evidence type="ECO:0008006" key="3">
    <source>
        <dbReference type="Google" id="ProtNLM"/>
    </source>
</evidence>
<accession>A0A6L7IWS9</accession>
<dbReference type="Proteomes" id="UP000478463">
    <property type="component" value="Chromosome"/>
</dbReference>
<reference evidence="1 2" key="1">
    <citation type="submission" date="2020-10" db="EMBL/GenBank/DDBJ databases">
        <title>Eggerthella sp. nov., isolated from human feces.</title>
        <authorList>
            <person name="Yajun G."/>
        </authorList>
    </citation>
    <scope>NUCLEOTIDE SEQUENCE [LARGE SCALE GENOMIC DNA]</scope>
    <source>
        <strain evidence="1 2">HF-1101</strain>
    </source>
</reference>
<name>A0A6L7IWS9_9ACTN</name>
<evidence type="ECO:0000313" key="2">
    <source>
        <dbReference type="Proteomes" id="UP000478463"/>
    </source>
</evidence>
<dbReference type="KEGG" id="egd:GS424_011165"/>